<feature type="chain" id="PRO_5032773303" description="Lipoprotein" evidence="1">
    <location>
        <begin position="26"/>
        <end position="593"/>
    </location>
</feature>
<evidence type="ECO:0000256" key="1">
    <source>
        <dbReference type="SAM" id="SignalP"/>
    </source>
</evidence>
<evidence type="ECO:0000313" key="2">
    <source>
        <dbReference type="EMBL" id="QHA01875.1"/>
    </source>
</evidence>
<accession>A0A857DNF0</accession>
<gene>
    <name evidence="2" type="ORF">GQ588_04955</name>
</gene>
<name>A0A857DNF0_9FIRM</name>
<proteinExistence type="predicted"/>
<organism evidence="2 3">
    <name type="scientific">Dehalobacter restrictus</name>
    <dbReference type="NCBI Taxonomy" id="55583"/>
    <lineage>
        <taxon>Bacteria</taxon>
        <taxon>Bacillati</taxon>
        <taxon>Bacillota</taxon>
        <taxon>Clostridia</taxon>
        <taxon>Eubacteriales</taxon>
        <taxon>Desulfitobacteriaceae</taxon>
        <taxon>Dehalobacter</taxon>
    </lineage>
</organism>
<evidence type="ECO:0008006" key="4">
    <source>
        <dbReference type="Google" id="ProtNLM"/>
    </source>
</evidence>
<dbReference type="AlphaFoldDB" id="A0A857DNF0"/>
<dbReference type="Proteomes" id="UP000430508">
    <property type="component" value="Chromosome"/>
</dbReference>
<keyword evidence="1" id="KW-0732">Signal</keyword>
<protein>
    <recommendedName>
        <fullName evidence="4">Lipoprotein</fullName>
    </recommendedName>
</protein>
<feature type="signal peptide" evidence="1">
    <location>
        <begin position="1"/>
        <end position="25"/>
    </location>
</feature>
<dbReference type="PROSITE" id="PS51257">
    <property type="entry name" value="PROKAR_LIPOPROTEIN"/>
    <property type="match status" value="1"/>
</dbReference>
<dbReference type="EMBL" id="CP046996">
    <property type="protein sequence ID" value="QHA01875.1"/>
    <property type="molecule type" value="Genomic_DNA"/>
</dbReference>
<evidence type="ECO:0000313" key="3">
    <source>
        <dbReference type="Proteomes" id="UP000430508"/>
    </source>
</evidence>
<sequence length="593" mass="66198">MIAKIKKIVCVFLSVAMLMTACSCAKTSAKKTTDDDLKKFIEKQEVTLADQETSNNDKASSYYSLGNAALTLDKTHKVSVRYVPLGDPVFLELKDTEGNVWRLDIPENALPYAETISMQLAGDISTDMVSGQLNAGVVLQPEGLQFIIPATLSITGPKASTDKSFVFFGDQSGKYLNFAAKKAETDKLSVEVAHFSSYILYTPVSEGEFQQAAEMAAESYKEAVKEAKAFLKTPISAPPVPPDYTFMCKDEDGENASEVRNRALDMYIENVVQPEKDLIIKLLASGREVALLDQNQEAFYYAGLLQLRNIKKADKLIASYKNDVDKLIPVMNASLKILKEAQTLGVDISIQPYLDTFSDWMVRAADKKIKEIREEHNYKAMGPAVSLIQSALIFTSDFQVSQDFSRKYLQKLKDAMTFTVNYDVSLHSGIANQRMTLKGKVELSWLDENDEKVFTGKGEGEYVSYSNSSPNTTRIDYPNKYPVNMKFVNFSPCDSKTVDVQVDTIGAQTEVWYNLELDQKSSDEYSFVNFMAEQLFQDYKQEDGNYLFQVPFTNNNAVMGSENFTKTASISYPEEGSASGSIAYTIEIKHTPK</sequence>
<reference evidence="2 3" key="1">
    <citation type="submission" date="2019-12" db="EMBL/GenBank/DDBJ databases">
        <title>Sequence classification of anaerobic respiratory reductive dehalogenases: First we see many, then we see few.</title>
        <authorList>
            <person name="Molenda O."/>
            <person name="Puentes Jacome L.A."/>
            <person name="Cao X."/>
            <person name="Nesbo C.L."/>
            <person name="Tang S."/>
            <person name="Morson N."/>
            <person name="Patron J."/>
            <person name="Lomheim L."/>
            <person name="Wishart D.S."/>
            <person name="Edwards E.A."/>
        </authorList>
    </citation>
    <scope>NUCLEOTIDE SEQUENCE [LARGE SCALE GENOMIC DNA]</scope>
    <source>
        <strain evidence="2 3">12DCA</strain>
    </source>
</reference>